<evidence type="ECO:0000313" key="2">
    <source>
        <dbReference type="Proteomes" id="UP000028059"/>
    </source>
</evidence>
<name>A0A081RMT3_9ARCH</name>
<protein>
    <submittedName>
        <fullName evidence="1">Uncharacterized protein</fullName>
    </submittedName>
</protein>
<accession>A0A081RMT3</accession>
<keyword evidence="2" id="KW-1185">Reference proteome</keyword>
<dbReference type="AlphaFoldDB" id="A0A081RMT3"/>
<proteinExistence type="predicted"/>
<sequence length="71" mass="8386">MTKLQQLQQLVEEKGELMVMSDTGEKFELHKHNVKFDESSDLVEIDGGTKKFWLIPSKIAYYWTHDKAREE</sequence>
<evidence type="ECO:0000313" key="1">
    <source>
        <dbReference type="EMBL" id="KEQ56506.1"/>
    </source>
</evidence>
<comment type="caution">
    <text evidence="1">The sequence shown here is derived from an EMBL/GenBank/DDBJ whole genome shotgun (WGS) entry which is preliminary data.</text>
</comment>
<dbReference type="Proteomes" id="UP000028059">
    <property type="component" value="Unassembled WGS sequence"/>
</dbReference>
<dbReference type="EMBL" id="JOKN01000016">
    <property type="protein sequence ID" value="KEQ56506.1"/>
    <property type="molecule type" value="Genomic_DNA"/>
</dbReference>
<gene>
    <name evidence="1" type="ORF">AAA799N04_00998</name>
</gene>
<reference evidence="1 2" key="1">
    <citation type="submission" date="2014-06" db="EMBL/GenBank/DDBJ databases">
        <authorList>
            <person name="Ngugi D.K."/>
            <person name="Blom J."/>
            <person name="Alam I."/>
            <person name="Rashid M."/>
            <person name="Ba Alawi W."/>
            <person name="Zhang G."/>
            <person name="Hikmawan T."/>
            <person name="Guan Y."/>
            <person name="Antunes A."/>
            <person name="Siam R."/>
            <person name="ElDorry H."/>
            <person name="Bajic V."/>
            <person name="Stingl U."/>
        </authorList>
    </citation>
    <scope>NUCLEOTIDE SEQUENCE [LARGE SCALE GENOMIC DNA]</scope>
    <source>
        <strain evidence="1">SCGC AAA799-N04</strain>
    </source>
</reference>
<organism evidence="1 2">
    <name type="scientific">Marine Group I thaumarchaeote SCGC AAA799-N04</name>
    <dbReference type="NCBI Taxonomy" id="1502293"/>
    <lineage>
        <taxon>Archaea</taxon>
        <taxon>Nitrososphaerota</taxon>
        <taxon>Marine Group I</taxon>
    </lineage>
</organism>